<protein>
    <submittedName>
        <fullName evidence="4">Phosphoenolpyruvate synthase / pyruvate phosphate dikinase</fullName>
    </submittedName>
</protein>
<sequence>MGRGVIPESHVVSVGQWQKDAAGVMADIRRALTCQAVIVRSSARGEDSAQSSMAGMFDSVPDVPLGDDAALFRAVEHVVASYARVRDVLPDDQILIQPMLGDISMSGVVFTQDLNSGAPYYIINYDDVSGRFDSITAGNGDINRTLVVRRDFASSLTSTRFRKLLDAVAEIESLTGCTGLDIEFIVTRDETIFIVQIRPMAVSQNWNRTISRTINGVLDGVKAFVSGRMRPVYGALGPRSIFGIMPDWNPVEMLGAAPRRLAVSLYGHLITDSVWAEARARMGYRDMSHRPLMVSLGGRQYIDVRESFNSFLPRDVSPELGEALVASWLDRLAAHPELHDKVEFEVAVTVHTPDFATHVAPKLLPGLTRAQRDAFEEALLRLTRGIVASGSPLLSRNLELVERLDALHCRFPDVDDGAASRLLFIRALLEDCREHGTRPFSVVARCAFIAESMLRGLVNRGALAPERAQAFRASVRTILSEFLDDLNRLREGRLGEEAVLARYGHLRPSSYDILSLRYDQRPRGPGDGPKTAAHGGPRPDFALSPREDADIGAILAESGYGLDAAALFSFMRRAITGREYAKFKFSRHLSNSIELVAAWGEGLGLSREELAHLDIRDILACANGVPCEGGLEDHLRELAARNAEAFRITQALRLPFLITDASDVDVVPLLKLRPNFITTRAVQAPLVLLTGRELKLPELRSRIVLVEGADPGFDWIFGHRIAGLITKYGGANSHMAIRCAELELPAAIGCGEQLFTKFCQAAEVKLDCASEQILVL</sequence>
<dbReference type="InterPro" id="IPR002192">
    <property type="entry name" value="PPDK_AMP/ATP-bd"/>
</dbReference>
<name>A0A0W8G3M2_9ZZZZ</name>
<keyword evidence="4" id="KW-0670">Pyruvate</keyword>
<proteinExistence type="predicted"/>
<reference evidence="4" key="1">
    <citation type="journal article" date="2015" name="Proc. Natl. Acad. Sci. U.S.A.">
        <title>Networks of energetic and metabolic interactions define dynamics in microbial communities.</title>
        <authorList>
            <person name="Embree M."/>
            <person name="Liu J.K."/>
            <person name="Al-Bassam M.M."/>
            <person name="Zengler K."/>
        </authorList>
    </citation>
    <scope>NUCLEOTIDE SEQUENCE</scope>
</reference>
<dbReference type="PANTHER" id="PTHR43615">
    <property type="entry name" value="PHOSPHOENOLPYRUVATE SYNTHASE-RELATED"/>
    <property type="match status" value="1"/>
</dbReference>
<dbReference type="InterPro" id="IPR008279">
    <property type="entry name" value="PEP-util_enz_mobile_dom"/>
</dbReference>
<keyword evidence="4" id="KW-0808">Transferase</keyword>
<feature type="domain" description="Pyruvate phosphate dikinase AMP/ATP-binding" evidence="3">
    <location>
        <begin position="35"/>
        <end position="117"/>
    </location>
</feature>
<dbReference type="Pfam" id="PF00391">
    <property type="entry name" value="PEP-utilizers"/>
    <property type="match status" value="1"/>
</dbReference>
<dbReference type="Gene3D" id="3.30.1490.20">
    <property type="entry name" value="ATP-grasp fold, A domain"/>
    <property type="match status" value="1"/>
</dbReference>
<dbReference type="Gene3D" id="3.50.30.10">
    <property type="entry name" value="Phosphohistidine domain"/>
    <property type="match status" value="1"/>
</dbReference>
<dbReference type="Gene3D" id="3.30.470.20">
    <property type="entry name" value="ATP-grasp fold, B domain"/>
    <property type="match status" value="1"/>
</dbReference>
<dbReference type="InterPro" id="IPR036637">
    <property type="entry name" value="Phosphohistidine_dom_sf"/>
</dbReference>
<evidence type="ECO:0000313" key="4">
    <source>
        <dbReference type="EMBL" id="KUG27768.1"/>
    </source>
</evidence>
<feature type="region of interest" description="Disordered" evidence="1">
    <location>
        <begin position="522"/>
        <end position="541"/>
    </location>
</feature>
<accession>A0A0W8G3M2</accession>
<organism evidence="4">
    <name type="scientific">hydrocarbon metagenome</name>
    <dbReference type="NCBI Taxonomy" id="938273"/>
    <lineage>
        <taxon>unclassified sequences</taxon>
        <taxon>metagenomes</taxon>
        <taxon>ecological metagenomes</taxon>
    </lineage>
</organism>
<evidence type="ECO:0000259" key="2">
    <source>
        <dbReference type="Pfam" id="PF00391"/>
    </source>
</evidence>
<dbReference type="InterPro" id="IPR051549">
    <property type="entry name" value="PEP_Utilizing_Enz"/>
</dbReference>
<comment type="caution">
    <text evidence="4">The sequence shown here is derived from an EMBL/GenBank/DDBJ whole genome shotgun (WGS) entry which is preliminary data.</text>
</comment>
<evidence type="ECO:0000256" key="1">
    <source>
        <dbReference type="SAM" id="MobiDB-lite"/>
    </source>
</evidence>
<evidence type="ECO:0000259" key="3">
    <source>
        <dbReference type="Pfam" id="PF01326"/>
    </source>
</evidence>
<dbReference type="SUPFAM" id="SSF56059">
    <property type="entry name" value="Glutathione synthetase ATP-binding domain-like"/>
    <property type="match status" value="1"/>
</dbReference>
<dbReference type="GO" id="GO:0005524">
    <property type="term" value="F:ATP binding"/>
    <property type="evidence" value="ECO:0007669"/>
    <property type="project" value="InterPro"/>
</dbReference>
<dbReference type="NCBIfam" id="NF004508">
    <property type="entry name" value="PRK05849.1"/>
    <property type="match status" value="1"/>
</dbReference>
<dbReference type="EMBL" id="LNQE01000290">
    <property type="protein sequence ID" value="KUG27768.1"/>
    <property type="molecule type" value="Genomic_DNA"/>
</dbReference>
<keyword evidence="4" id="KW-0418">Kinase</keyword>
<dbReference type="Pfam" id="PF01326">
    <property type="entry name" value="PPDK_N"/>
    <property type="match status" value="1"/>
</dbReference>
<dbReference type="InterPro" id="IPR013815">
    <property type="entry name" value="ATP_grasp_subdomain_1"/>
</dbReference>
<dbReference type="AlphaFoldDB" id="A0A0W8G3M2"/>
<gene>
    <name evidence="4" type="ORF">ASZ90_002370</name>
</gene>
<dbReference type="SUPFAM" id="SSF52009">
    <property type="entry name" value="Phosphohistidine domain"/>
    <property type="match status" value="1"/>
</dbReference>
<feature type="domain" description="PEP-utilising enzyme mobile" evidence="2">
    <location>
        <begin position="702"/>
        <end position="769"/>
    </location>
</feature>
<dbReference type="GO" id="GO:0016301">
    <property type="term" value="F:kinase activity"/>
    <property type="evidence" value="ECO:0007669"/>
    <property type="project" value="UniProtKB-KW"/>
</dbReference>
<dbReference type="PANTHER" id="PTHR43615:SF1">
    <property type="entry name" value="PPDK_N DOMAIN-CONTAINING PROTEIN"/>
    <property type="match status" value="1"/>
</dbReference>